<evidence type="ECO:0000313" key="2">
    <source>
        <dbReference type="EnsemblPlants" id="ONIVA02G24140.1"/>
    </source>
</evidence>
<dbReference type="Gramene" id="ONIVA02G24140.1">
    <property type="protein sequence ID" value="ONIVA02G24140.1"/>
    <property type="gene ID" value="ONIVA02G24140"/>
</dbReference>
<dbReference type="eggNOG" id="ENOG502S7UD">
    <property type="taxonomic scope" value="Eukaryota"/>
</dbReference>
<proteinExistence type="predicted"/>
<dbReference type="Pfam" id="PF04749">
    <property type="entry name" value="PLAC8"/>
    <property type="match status" value="1"/>
</dbReference>
<accession>A0A0E0G8T9</accession>
<dbReference type="PANTHER" id="PTHR15907">
    <property type="entry name" value="DUF614 FAMILY PROTEIN-RELATED"/>
    <property type="match status" value="1"/>
</dbReference>
<reference evidence="2" key="1">
    <citation type="submission" date="2015-04" db="UniProtKB">
        <authorList>
            <consortium name="EnsemblPlants"/>
        </authorList>
    </citation>
    <scope>IDENTIFICATION</scope>
    <source>
        <strain evidence="2">SL10</strain>
    </source>
</reference>
<keyword evidence="3" id="KW-1185">Reference proteome</keyword>
<sequence length="200" mass="22188">MRADDQSAIRPVTLYYLYHHTARSSLASSERKPHPRGPESERSTKASIYILRSRRRTVEAPPPPPPPPFAMQDQAAPVPWSTDLFDCFDDNSNCFMTWLCPCITFGQIAEIVDRGSSSCGTSGSLYALVFLVTGCSCIYSCIYRSKLRSQYGLQETPCSDCLVHLWMARKHGEARAKPGGDHGAGDVPWDDTLIDRLISG</sequence>
<protein>
    <submittedName>
        <fullName evidence="2">Uncharacterized protein</fullName>
    </submittedName>
</protein>
<evidence type="ECO:0000313" key="3">
    <source>
        <dbReference type="Proteomes" id="UP000006591"/>
    </source>
</evidence>
<dbReference type="STRING" id="4536.A0A0E0G8T9"/>
<dbReference type="OMA" id="HLWMARK"/>
<dbReference type="EnsemblPlants" id="ONIVA02G24140.1">
    <property type="protein sequence ID" value="ONIVA02G24140.1"/>
    <property type="gene ID" value="ONIVA02G24140"/>
</dbReference>
<dbReference type="InterPro" id="IPR006461">
    <property type="entry name" value="PLAC_motif_containing"/>
</dbReference>
<dbReference type="HOGENOM" id="CLU_1368124_0_0_1"/>
<dbReference type="AlphaFoldDB" id="A0A0E0G8T9"/>
<name>A0A0E0G8T9_ORYNI</name>
<dbReference type="NCBIfam" id="TIGR01571">
    <property type="entry name" value="A_thal_Cys_rich"/>
    <property type="match status" value="1"/>
</dbReference>
<reference evidence="2" key="2">
    <citation type="submission" date="2018-04" db="EMBL/GenBank/DDBJ databases">
        <title>OnivRS2 (Oryza nivara Reference Sequence Version 2).</title>
        <authorList>
            <person name="Zhang J."/>
            <person name="Kudrna D."/>
            <person name="Lee S."/>
            <person name="Talag J."/>
            <person name="Rajasekar S."/>
            <person name="Welchert J."/>
            <person name="Hsing Y.-I."/>
            <person name="Wing R.A."/>
        </authorList>
    </citation>
    <scope>NUCLEOTIDE SEQUENCE [LARGE SCALE GENOMIC DNA]</scope>
    <source>
        <strain evidence="2">SL10</strain>
    </source>
</reference>
<feature type="region of interest" description="Disordered" evidence="1">
    <location>
        <begin position="23"/>
        <end position="45"/>
    </location>
</feature>
<evidence type="ECO:0000256" key="1">
    <source>
        <dbReference type="SAM" id="MobiDB-lite"/>
    </source>
</evidence>
<dbReference type="Proteomes" id="UP000006591">
    <property type="component" value="Chromosome 2"/>
</dbReference>
<organism evidence="2">
    <name type="scientific">Oryza nivara</name>
    <name type="common">Indian wild rice</name>
    <name type="synonym">Oryza sativa f. spontanea</name>
    <dbReference type="NCBI Taxonomy" id="4536"/>
    <lineage>
        <taxon>Eukaryota</taxon>
        <taxon>Viridiplantae</taxon>
        <taxon>Streptophyta</taxon>
        <taxon>Embryophyta</taxon>
        <taxon>Tracheophyta</taxon>
        <taxon>Spermatophyta</taxon>
        <taxon>Magnoliopsida</taxon>
        <taxon>Liliopsida</taxon>
        <taxon>Poales</taxon>
        <taxon>Poaceae</taxon>
        <taxon>BOP clade</taxon>
        <taxon>Oryzoideae</taxon>
        <taxon>Oryzeae</taxon>
        <taxon>Oryzinae</taxon>
        <taxon>Oryza</taxon>
    </lineage>
</organism>
<feature type="compositionally biased region" description="Basic and acidic residues" evidence="1">
    <location>
        <begin position="29"/>
        <end position="44"/>
    </location>
</feature>